<dbReference type="InterPro" id="IPR003607">
    <property type="entry name" value="HD/PDEase_dom"/>
</dbReference>
<dbReference type="GO" id="GO:0016787">
    <property type="term" value="F:hydrolase activity"/>
    <property type="evidence" value="ECO:0007669"/>
    <property type="project" value="UniProtKB-KW"/>
</dbReference>
<evidence type="ECO:0000259" key="4">
    <source>
        <dbReference type="PROSITE" id="PS50110"/>
    </source>
</evidence>
<gene>
    <name evidence="7" type="ORF">DW652_04125</name>
</gene>
<sequence>MEKEKSMTKQETEEMMKQLEKVFSIVRILDVEGLETANSFNKGKMPDHPCQCYSFWNRDTRCENCISARVLADKKQRTKIEFIDSDMYQVISRYIEIDNVPHIIEMINCLDSDTLIDSDGRKELIGKIAGFDKEIYLDVLTGAYNRKYYEDNVKMSTRVSGIAMLDIDDFKLYNDTFGHMAGDVALETVVGVIKEEIRKIDLIIRYGGDEFLIVMPGIEENSFVKKIRHIREKIDNTKVSGYPELKLSVSIGGVVSDGRPIEYAIDKADKLMYKAKIRKNMVVTENDINEGNNNTSEVKRFKILIIDDSEKNRGELTEMLEREFDVINASDAKQGIEMINKYGEDIALLLLEVKICRMSGFEVLTYMKHSGLTENIPVIIISDEKSESFIRRAYDLGAVDYIGRPFDFQTVYTRVLNTIKLYAKQRRLEKLVARNMVEKEKNNRMLIGMLEQVIEYRNGESGIHVSHIKILTEMLLDKLMQKTDKYNLSWSQRMMIITSSALHDIGKVGIEEKIINKTEKLTEEESNEMKMHTLIGAGMIENLDEYKDEELMQIAYGICRGHHERYDGKGYPDGLKGDDIPIGAQVVALADEYDRLVMGRPNKKSVSHEQAVNMIKDRECGKFNPILVECFLEISDEIKARLQ</sequence>
<dbReference type="CDD" id="cd00077">
    <property type="entry name" value="HDc"/>
    <property type="match status" value="1"/>
</dbReference>
<feature type="domain" description="HD-GYP" evidence="6">
    <location>
        <begin position="439"/>
        <end position="643"/>
    </location>
</feature>
<dbReference type="AlphaFoldDB" id="A0A414R9E3"/>
<dbReference type="Pfam" id="PF13487">
    <property type="entry name" value="HD_5"/>
    <property type="match status" value="1"/>
</dbReference>
<dbReference type="SMART" id="SM00448">
    <property type="entry name" value="REC"/>
    <property type="match status" value="1"/>
</dbReference>
<organism evidence="7 8">
    <name type="scientific">Eubacterium ventriosum</name>
    <dbReference type="NCBI Taxonomy" id="39496"/>
    <lineage>
        <taxon>Bacteria</taxon>
        <taxon>Bacillati</taxon>
        <taxon>Bacillota</taxon>
        <taxon>Clostridia</taxon>
        <taxon>Eubacteriales</taxon>
        <taxon>Eubacteriaceae</taxon>
        <taxon>Eubacterium</taxon>
    </lineage>
</organism>
<reference evidence="7 8" key="1">
    <citation type="submission" date="2018-08" db="EMBL/GenBank/DDBJ databases">
        <title>A genome reference for cultivated species of the human gut microbiota.</title>
        <authorList>
            <person name="Zou Y."/>
            <person name="Xue W."/>
            <person name="Luo G."/>
        </authorList>
    </citation>
    <scope>NUCLEOTIDE SEQUENCE [LARGE SCALE GENOMIC DNA]</scope>
    <source>
        <strain evidence="7 8">AM23-22</strain>
    </source>
</reference>
<accession>A0A414R9E3</accession>
<evidence type="ECO:0000313" key="7">
    <source>
        <dbReference type="EMBL" id="RHF89669.1"/>
    </source>
</evidence>
<dbReference type="GO" id="GO:0000160">
    <property type="term" value="P:phosphorelay signal transduction system"/>
    <property type="evidence" value="ECO:0007669"/>
    <property type="project" value="InterPro"/>
</dbReference>
<dbReference type="Pfam" id="PF00072">
    <property type="entry name" value="Response_reg"/>
    <property type="match status" value="1"/>
</dbReference>
<dbReference type="Gene3D" id="3.40.50.2300">
    <property type="match status" value="1"/>
</dbReference>
<dbReference type="InterPro" id="IPR000160">
    <property type="entry name" value="GGDEF_dom"/>
</dbReference>
<dbReference type="Gene3D" id="3.30.70.270">
    <property type="match status" value="1"/>
</dbReference>
<dbReference type="PANTHER" id="PTHR45228:SF1">
    <property type="entry name" value="CYCLIC DI-GMP PHOSPHODIESTERASE TM_0186"/>
    <property type="match status" value="1"/>
</dbReference>
<comment type="caution">
    <text evidence="3">Lacks conserved residue(s) required for the propagation of feature annotation.</text>
</comment>
<dbReference type="InterPro" id="IPR052020">
    <property type="entry name" value="Cyclic_di-GMP/3'3'-cGAMP_PDE"/>
</dbReference>
<evidence type="ECO:0000259" key="6">
    <source>
        <dbReference type="PROSITE" id="PS51832"/>
    </source>
</evidence>
<proteinExistence type="predicted"/>
<dbReference type="PROSITE" id="PS50110">
    <property type="entry name" value="RESPONSE_REGULATORY"/>
    <property type="match status" value="1"/>
</dbReference>
<dbReference type="Pfam" id="PF00990">
    <property type="entry name" value="GGDEF"/>
    <property type="match status" value="1"/>
</dbReference>
<dbReference type="NCBIfam" id="TIGR00254">
    <property type="entry name" value="GGDEF"/>
    <property type="match status" value="1"/>
</dbReference>
<dbReference type="SMART" id="SM00267">
    <property type="entry name" value="GGDEF"/>
    <property type="match status" value="1"/>
</dbReference>
<dbReference type="InterPro" id="IPR029787">
    <property type="entry name" value="Nucleotide_cyclase"/>
</dbReference>
<evidence type="ECO:0000259" key="5">
    <source>
        <dbReference type="PROSITE" id="PS50887"/>
    </source>
</evidence>
<dbReference type="EMBL" id="QRHR01000003">
    <property type="protein sequence ID" value="RHF89669.1"/>
    <property type="molecule type" value="Genomic_DNA"/>
</dbReference>
<dbReference type="PROSITE" id="PS50887">
    <property type="entry name" value="GGDEF"/>
    <property type="match status" value="1"/>
</dbReference>
<evidence type="ECO:0000256" key="1">
    <source>
        <dbReference type="ARBA" id="ARBA00018672"/>
    </source>
</evidence>
<dbReference type="PANTHER" id="PTHR45228">
    <property type="entry name" value="CYCLIC DI-GMP PHOSPHODIESTERASE TM_0186-RELATED"/>
    <property type="match status" value="1"/>
</dbReference>
<dbReference type="InterPro" id="IPR043128">
    <property type="entry name" value="Rev_trsase/Diguanyl_cyclase"/>
</dbReference>
<feature type="domain" description="Response regulatory" evidence="4">
    <location>
        <begin position="302"/>
        <end position="419"/>
    </location>
</feature>
<dbReference type="Proteomes" id="UP000286186">
    <property type="component" value="Unassembled WGS sequence"/>
</dbReference>
<dbReference type="CDD" id="cd01949">
    <property type="entry name" value="GGDEF"/>
    <property type="match status" value="1"/>
</dbReference>
<dbReference type="Gene3D" id="1.10.3210.10">
    <property type="entry name" value="Hypothetical protein af1432"/>
    <property type="match status" value="1"/>
</dbReference>
<evidence type="ECO:0000256" key="3">
    <source>
        <dbReference type="PROSITE-ProRule" id="PRU00169"/>
    </source>
</evidence>
<dbReference type="InterPro" id="IPR011006">
    <property type="entry name" value="CheY-like_superfamily"/>
</dbReference>
<dbReference type="InterPro" id="IPR001789">
    <property type="entry name" value="Sig_transdc_resp-reg_receiver"/>
</dbReference>
<name>A0A414R9E3_9FIRM</name>
<protein>
    <recommendedName>
        <fullName evidence="1">Stage 0 sporulation protein A homolog</fullName>
    </recommendedName>
</protein>
<keyword evidence="7" id="KW-0378">Hydrolase</keyword>
<dbReference type="PROSITE" id="PS51832">
    <property type="entry name" value="HD_GYP"/>
    <property type="match status" value="1"/>
</dbReference>
<feature type="domain" description="GGDEF" evidence="5">
    <location>
        <begin position="158"/>
        <end position="287"/>
    </location>
</feature>
<dbReference type="SUPFAM" id="SSF52172">
    <property type="entry name" value="CheY-like"/>
    <property type="match status" value="1"/>
</dbReference>
<dbReference type="InterPro" id="IPR037522">
    <property type="entry name" value="HD_GYP_dom"/>
</dbReference>
<comment type="caution">
    <text evidence="7">The sequence shown here is derived from an EMBL/GenBank/DDBJ whole genome shotgun (WGS) entry which is preliminary data.</text>
</comment>
<dbReference type="SUPFAM" id="SSF109604">
    <property type="entry name" value="HD-domain/PDEase-like"/>
    <property type="match status" value="1"/>
</dbReference>
<evidence type="ECO:0000313" key="8">
    <source>
        <dbReference type="Proteomes" id="UP000286186"/>
    </source>
</evidence>
<dbReference type="RefSeq" id="WP_118231437.1">
    <property type="nucleotide sequence ID" value="NZ_QRHR01000003.1"/>
</dbReference>
<dbReference type="SUPFAM" id="SSF55073">
    <property type="entry name" value="Nucleotide cyclase"/>
    <property type="match status" value="1"/>
</dbReference>
<comment type="function">
    <text evidence="2">May play the central regulatory role in sporulation. It may be an element of the effector pathway responsible for the activation of sporulation genes in response to nutritional stress. Spo0A may act in concert with spo0H (a sigma factor) to control the expression of some genes that are critical to the sporulation process.</text>
</comment>
<evidence type="ECO:0000256" key="2">
    <source>
        <dbReference type="ARBA" id="ARBA00024867"/>
    </source>
</evidence>